<dbReference type="AlphaFoldDB" id="A0A6V8SHL9"/>
<evidence type="ECO:0008006" key="4">
    <source>
        <dbReference type="Google" id="ProtNLM"/>
    </source>
</evidence>
<sequence>MVKVTCPVCKNKWVDKGIRNKYECINCKSKLEMSKFFKSLLIIIPIFTVVIFSITGAIIATHLLPDKEKVIKYIICTLIEGVFAFGATFLLIKIYPNKLSQVKE</sequence>
<protein>
    <recommendedName>
        <fullName evidence="4">Cxxc_20_cxxc protein</fullName>
    </recommendedName>
</protein>
<reference evidence="2 3" key="1">
    <citation type="submission" date="2020-07" db="EMBL/GenBank/DDBJ databases">
        <title>A new beta-1,3-glucan-decomposing anaerobic bacterium isolated from anoxic soil subjected to biological soil disinfestation.</title>
        <authorList>
            <person name="Ueki A."/>
            <person name="Tonouchi A."/>
        </authorList>
    </citation>
    <scope>NUCLEOTIDE SEQUENCE [LARGE SCALE GENOMIC DNA]</scope>
    <source>
        <strain evidence="2 3">TW1</strain>
    </source>
</reference>
<feature type="transmembrane region" description="Helical" evidence="1">
    <location>
        <begin position="40"/>
        <end position="64"/>
    </location>
</feature>
<proteinExistence type="predicted"/>
<organism evidence="2 3">
    <name type="scientific">Clostridium fungisolvens</name>
    <dbReference type="NCBI Taxonomy" id="1604897"/>
    <lineage>
        <taxon>Bacteria</taxon>
        <taxon>Bacillati</taxon>
        <taxon>Bacillota</taxon>
        <taxon>Clostridia</taxon>
        <taxon>Eubacteriales</taxon>
        <taxon>Clostridiaceae</taxon>
        <taxon>Clostridium</taxon>
    </lineage>
</organism>
<dbReference type="EMBL" id="BLZR01000001">
    <property type="protein sequence ID" value="GFP76291.1"/>
    <property type="molecule type" value="Genomic_DNA"/>
</dbReference>
<comment type="caution">
    <text evidence="2">The sequence shown here is derived from an EMBL/GenBank/DDBJ whole genome shotgun (WGS) entry which is preliminary data.</text>
</comment>
<keyword evidence="1" id="KW-1133">Transmembrane helix</keyword>
<dbReference type="RefSeq" id="WP_183277729.1">
    <property type="nucleotide sequence ID" value="NZ_BLZR01000001.1"/>
</dbReference>
<evidence type="ECO:0000313" key="3">
    <source>
        <dbReference type="Proteomes" id="UP000580568"/>
    </source>
</evidence>
<accession>A0A6V8SHL9</accession>
<feature type="transmembrane region" description="Helical" evidence="1">
    <location>
        <begin position="70"/>
        <end position="92"/>
    </location>
</feature>
<keyword evidence="1" id="KW-0812">Transmembrane</keyword>
<dbReference type="Proteomes" id="UP000580568">
    <property type="component" value="Unassembled WGS sequence"/>
</dbReference>
<name>A0A6V8SHL9_9CLOT</name>
<keyword evidence="1" id="KW-0472">Membrane</keyword>
<evidence type="ECO:0000256" key="1">
    <source>
        <dbReference type="SAM" id="Phobius"/>
    </source>
</evidence>
<keyword evidence="3" id="KW-1185">Reference proteome</keyword>
<gene>
    <name evidence="2" type="ORF">bsdtw1_02393</name>
</gene>
<evidence type="ECO:0000313" key="2">
    <source>
        <dbReference type="EMBL" id="GFP76291.1"/>
    </source>
</evidence>